<organism evidence="2 3">
    <name type="scientific">Mycolicibacter algericus DSM 45454</name>
    <dbReference type="NCBI Taxonomy" id="723879"/>
    <lineage>
        <taxon>Bacteria</taxon>
        <taxon>Bacillati</taxon>
        <taxon>Actinomycetota</taxon>
        <taxon>Actinomycetes</taxon>
        <taxon>Mycobacteriales</taxon>
        <taxon>Mycobacteriaceae</taxon>
        <taxon>Mycolicibacter</taxon>
    </lineage>
</organism>
<dbReference type="InterPro" id="IPR001736">
    <property type="entry name" value="PLipase_D/transphosphatidylase"/>
</dbReference>
<feature type="domain" description="PLD phosphodiesterase" evidence="1">
    <location>
        <begin position="206"/>
        <end position="233"/>
    </location>
</feature>
<dbReference type="InterPro" id="IPR025202">
    <property type="entry name" value="PLD-like_dom"/>
</dbReference>
<dbReference type="CDD" id="cd00138">
    <property type="entry name" value="PLDc_SF"/>
    <property type="match status" value="1"/>
</dbReference>
<dbReference type="EMBL" id="MVHC01000036">
    <property type="protein sequence ID" value="OQZ93660.1"/>
    <property type="molecule type" value="Genomic_DNA"/>
</dbReference>
<dbReference type="PROSITE" id="PS50035">
    <property type="entry name" value="PLD"/>
    <property type="match status" value="1"/>
</dbReference>
<protein>
    <recommendedName>
        <fullName evidence="1">PLD phosphodiesterase domain-containing protein</fullName>
    </recommendedName>
</protein>
<comment type="caution">
    <text evidence="2">The sequence shown here is derived from an EMBL/GenBank/DDBJ whole genome shotgun (WGS) entry which is preliminary data.</text>
</comment>
<keyword evidence="3" id="KW-1185">Reference proteome</keyword>
<evidence type="ECO:0000259" key="1">
    <source>
        <dbReference type="PROSITE" id="PS50035"/>
    </source>
</evidence>
<evidence type="ECO:0000313" key="2">
    <source>
        <dbReference type="EMBL" id="OQZ93660.1"/>
    </source>
</evidence>
<proteinExistence type="predicted"/>
<dbReference type="SUPFAM" id="SSF56024">
    <property type="entry name" value="Phospholipase D/nuclease"/>
    <property type="match status" value="1"/>
</dbReference>
<dbReference type="Pfam" id="PF13091">
    <property type="entry name" value="PLDc_2"/>
    <property type="match status" value="1"/>
</dbReference>
<dbReference type="Proteomes" id="UP000192693">
    <property type="component" value="Unassembled WGS sequence"/>
</dbReference>
<evidence type="ECO:0000313" key="3">
    <source>
        <dbReference type="Proteomes" id="UP000192693"/>
    </source>
</evidence>
<sequence>MDAAASRHTVSGLVGLVPLAELLAGTVGSRQGAVRLAAQIFDRGAAALPRGSDNVIYAARRQLVAAGVVTDSGVPVSHRAAELVVVCEVLAASTLPSCAPPPQPRLVLSAPAGTAPIADVERLDGLVLDVIRRATDTLHVGGAFWNDQGFELLEELLLPALTVRSVTAVIYANSPAEERFRGPLEERLDRLVGTGRVVLRWFSGPRPTMLHAKFVIADRGLGYLGTANLTSWGLQGHIEAGVELTVGQAERFVVFLEQLEAAGLFVSVPPV</sequence>
<gene>
    <name evidence="2" type="ORF">BST10_20015</name>
</gene>
<reference evidence="2 3" key="1">
    <citation type="submission" date="2016-12" db="EMBL/GenBank/DDBJ databases">
        <title>The new phylogeny of genus Mycobacterium.</title>
        <authorList>
            <person name="Tortoli E."/>
            <person name="Trovato A."/>
            <person name="Cirillo D.M."/>
        </authorList>
    </citation>
    <scope>NUCLEOTIDE SEQUENCE [LARGE SCALE GENOMIC DNA]</scope>
    <source>
        <strain evidence="2 3">DSM 45454</strain>
    </source>
</reference>
<dbReference type="Gene3D" id="3.30.870.10">
    <property type="entry name" value="Endonuclease Chain A"/>
    <property type="match status" value="1"/>
</dbReference>
<name>A0ABX3RI07_MYCAL</name>
<accession>A0ABX3RI07</accession>